<accession>A0A6A6X464</accession>
<name>A0A6A6X464_9PLEO</name>
<dbReference type="OrthoDB" id="5329176at2759"/>
<evidence type="ECO:0000256" key="4">
    <source>
        <dbReference type="ARBA" id="ARBA00023136"/>
    </source>
</evidence>
<evidence type="ECO:0000256" key="3">
    <source>
        <dbReference type="ARBA" id="ARBA00022989"/>
    </source>
</evidence>
<feature type="domain" description="Rhodopsin" evidence="7">
    <location>
        <begin position="2"/>
        <end position="97"/>
    </location>
</feature>
<evidence type="ECO:0000256" key="1">
    <source>
        <dbReference type="ARBA" id="ARBA00004141"/>
    </source>
</evidence>
<proteinExistence type="inferred from homology"/>
<dbReference type="PANTHER" id="PTHR33048">
    <property type="entry name" value="PTH11-LIKE INTEGRAL MEMBRANE PROTEIN (AFU_ORTHOLOGUE AFUA_5G11245)"/>
    <property type="match status" value="1"/>
</dbReference>
<comment type="subcellular location">
    <subcellularLocation>
        <location evidence="1">Membrane</location>
        <topology evidence="1">Multi-pass membrane protein</topology>
    </subcellularLocation>
</comment>
<protein>
    <recommendedName>
        <fullName evidence="7">Rhodopsin domain-containing protein</fullName>
    </recommendedName>
</protein>
<evidence type="ECO:0000256" key="6">
    <source>
        <dbReference type="SAM" id="Phobius"/>
    </source>
</evidence>
<evidence type="ECO:0000313" key="8">
    <source>
        <dbReference type="EMBL" id="KAF2791122.1"/>
    </source>
</evidence>
<evidence type="ECO:0000259" key="7">
    <source>
        <dbReference type="Pfam" id="PF20684"/>
    </source>
</evidence>
<organism evidence="8 9">
    <name type="scientific">Melanomma pulvis-pyrius CBS 109.77</name>
    <dbReference type="NCBI Taxonomy" id="1314802"/>
    <lineage>
        <taxon>Eukaryota</taxon>
        <taxon>Fungi</taxon>
        <taxon>Dikarya</taxon>
        <taxon>Ascomycota</taxon>
        <taxon>Pezizomycotina</taxon>
        <taxon>Dothideomycetes</taxon>
        <taxon>Pleosporomycetidae</taxon>
        <taxon>Pleosporales</taxon>
        <taxon>Melanommataceae</taxon>
        <taxon>Melanomma</taxon>
    </lineage>
</organism>
<dbReference type="AlphaFoldDB" id="A0A6A6X464"/>
<feature type="non-terminal residue" evidence="8">
    <location>
        <position position="1"/>
    </location>
</feature>
<dbReference type="EMBL" id="MU002036">
    <property type="protein sequence ID" value="KAF2791122.1"/>
    <property type="molecule type" value="Genomic_DNA"/>
</dbReference>
<gene>
    <name evidence="8" type="ORF">K505DRAFT_190733</name>
</gene>
<reference evidence="8" key="1">
    <citation type="journal article" date="2020" name="Stud. Mycol.">
        <title>101 Dothideomycetes genomes: a test case for predicting lifestyles and emergence of pathogens.</title>
        <authorList>
            <person name="Haridas S."/>
            <person name="Albert R."/>
            <person name="Binder M."/>
            <person name="Bloem J."/>
            <person name="Labutti K."/>
            <person name="Salamov A."/>
            <person name="Andreopoulos B."/>
            <person name="Baker S."/>
            <person name="Barry K."/>
            <person name="Bills G."/>
            <person name="Bluhm B."/>
            <person name="Cannon C."/>
            <person name="Castanera R."/>
            <person name="Culley D."/>
            <person name="Daum C."/>
            <person name="Ezra D."/>
            <person name="Gonzalez J."/>
            <person name="Henrissat B."/>
            <person name="Kuo A."/>
            <person name="Liang C."/>
            <person name="Lipzen A."/>
            <person name="Lutzoni F."/>
            <person name="Magnuson J."/>
            <person name="Mondo S."/>
            <person name="Nolan M."/>
            <person name="Ohm R."/>
            <person name="Pangilinan J."/>
            <person name="Park H.-J."/>
            <person name="Ramirez L."/>
            <person name="Alfaro M."/>
            <person name="Sun H."/>
            <person name="Tritt A."/>
            <person name="Yoshinaga Y."/>
            <person name="Zwiers L.-H."/>
            <person name="Turgeon B."/>
            <person name="Goodwin S."/>
            <person name="Spatafora J."/>
            <person name="Crous P."/>
            <person name="Grigoriev I."/>
        </authorList>
    </citation>
    <scope>NUCLEOTIDE SEQUENCE</scope>
    <source>
        <strain evidence="8">CBS 109.77</strain>
    </source>
</reference>
<dbReference type="GO" id="GO:0016020">
    <property type="term" value="C:membrane"/>
    <property type="evidence" value="ECO:0007669"/>
    <property type="project" value="UniProtKB-SubCell"/>
</dbReference>
<evidence type="ECO:0000313" key="9">
    <source>
        <dbReference type="Proteomes" id="UP000799757"/>
    </source>
</evidence>
<keyword evidence="2 6" id="KW-0812">Transmembrane</keyword>
<feature type="transmembrane region" description="Helical" evidence="6">
    <location>
        <begin position="44"/>
        <end position="60"/>
    </location>
</feature>
<dbReference type="Pfam" id="PF20684">
    <property type="entry name" value="Fung_rhodopsin"/>
    <property type="match status" value="1"/>
</dbReference>
<dbReference type="PANTHER" id="PTHR33048:SF47">
    <property type="entry name" value="INTEGRAL MEMBRANE PROTEIN-RELATED"/>
    <property type="match status" value="1"/>
</dbReference>
<evidence type="ECO:0000256" key="5">
    <source>
        <dbReference type="ARBA" id="ARBA00038359"/>
    </source>
</evidence>
<feature type="transmembrane region" description="Helical" evidence="6">
    <location>
        <begin position="18"/>
        <end position="37"/>
    </location>
</feature>
<dbReference type="Proteomes" id="UP000799757">
    <property type="component" value="Unassembled WGS sequence"/>
</dbReference>
<comment type="similarity">
    <text evidence="5">Belongs to the SAT4 family.</text>
</comment>
<keyword evidence="9" id="KW-1185">Reference proteome</keyword>
<evidence type="ECO:0000256" key="2">
    <source>
        <dbReference type="ARBA" id="ARBA00022692"/>
    </source>
</evidence>
<dbReference type="InterPro" id="IPR049326">
    <property type="entry name" value="Rhodopsin_dom_fungi"/>
</dbReference>
<feature type="non-terminal residue" evidence="8">
    <location>
        <position position="103"/>
    </location>
</feature>
<keyword evidence="4 6" id="KW-0472">Membrane</keyword>
<keyword evidence="3 6" id="KW-1133">Transmembrane helix</keyword>
<sequence length="103" mass="11750">ASINGHCSDLLAAYRYFSIPNILTDIAILLLPVSTVWNLQVSKLQKVGIFFTFLTSFFTVDLNRDYSYYGVTTMLLSIAEPGAYFICSTLPYIRSLAYRLYQR</sequence>
<feature type="transmembrane region" description="Helical" evidence="6">
    <location>
        <begin position="66"/>
        <end position="93"/>
    </location>
</feature>
<dbReference type="InterPro" id="IPR052337">
    <property type="entry name" value="SAT4-like"/>
</dbReference>